<proteinExistence type="predicted"/>
<feature type="domain" description="Protein kinase" evidence="1">
    <location>
        <begin position="27"/>
        <end position="144"/>
    </location>
</feature>
<evidence type="ECO:0000313" key="3">
    <source>
        <dbReference type="Proteomes" id="UP000266861"/>
    </source>
</evidence>
<comment type="caution">
    <text evidence="2">The sequence shown here is derived from an EMBL/GenBank/DDBJ whole genome shotgun (WGS) entry which is preliminary data.</text>
</comment>
<dbReference type="GO" id="GO:0005524">
    <property type="term" value="F:ATP binding"/>
    <property type="evidence" value="ECO:0007669"/>
    <property type="project" value="InterPro"/>
</dbReference>
<evidence type="ECO:0000313" key="2">
    <source>
        <dbReference type="EMBL" id="RHZ47035.1"/>
    </source>
</evidence>
<dbReference type="OrthoDB" id="2421010at2759"/>
<dbReference type="SUPFAM" id="SSF56112">
    <property type="entry name" value="Protein kinase-like (PK-like)"/>
    <property type="match status" value="1"/>
</dbReference>
<evidence type="ECO:0000259" key="1">
    <source>
        <dbReference type="PROSITE" id="PS50011"/>
    </source>
</evidence>
<sequence>MISSKKHNFQKKSESRDFLAWVPYENLTNVEFIARGGFSQIYKATWKKQIYKANKKNKKGYFFETTTEVVLKVLNNSQNVDTEFFKELKYTYQFGEYTIKCHGVTQIPQTKNYAFILDYATNGDLHQFLNKNFAEITLGTKLKF</sequence>
<dbReference type="GO" id="GO:0004672">
    <property type="term" value="F:protein kinase activity"/>
    <property type="evidence" value="ECO:0007669"/>
    <property type="project" value="InterPro"/>
</dbReference>
<gene>
    <name evidence="2" type="ORF">Glove_595g15</name>
</gene>
<dbReference type="Proteomes" id="UP000266861">
    <property type="component" value="Unassembled WGS sequence"/>
</dbReference>
<dbReference type="InterPro" id="IPR001245">
    <property type="entry name" value="Ser-Thr/Tyr_kinase_cat_dom"/>
</dbReference>
<dbReference type="InterPro" id="IPR011009">
    <property type="entry name" value="Kinase-like_dom_sf"/>
</dbReference>
<dbReference type="AlphaFoldDB" id="A0A397G7P9"/>
<dbReference type="InterPro" id="IPR000719">
    <property type="entry name" value="Prot_kinase_dom"/>
</dbReference>
<protein>
    <recommendedName>
        <fullName evidence="1">Protein kinase domain-containing protein</fullName>
    </recommendedName>
</protein>
<dbReference type="EMBL" id="PQFF01000497">
    <property type="protein sequence ID" value="RHZ47035.1"/>
    <property type="molecule type" value="Genomic_DNA"/>
</dbReference>
<dbReference type="Gene3D" id="1.10.510.10">
    <property type="entry name" value="Transferase(Phosphotransferase) domain 1"/>
    <property type="match status" value="1"/>
</dbReference>
<organism evidence="2 3">
    <name type="scientific">Diversispora epigaea</name>
    <dbReference type="NCBI Taxonomy" id="1348612"/>
    <lineage>
        <taxon>Eukaryota</taxon>
        <taxon>Fungi</taxon>
        <taxon>Fungi incertae sedis</taxon>
        <taxon>Mucoromycota</taxon>
        <taxon>Glomeromycotina</taxon>
        <taxon>Glomeromycetes</taxon>
        <taxon>Diversisporales</taxon>
        <taxon>Diversisporaceae</taxon>
        <taxon>Diversispora</taxon>
    </lineage>
</organism>
<dbReference type="Pfam" id="PF07714">
    <property type="entry name" value="PK_Tyr_Ser-Thr"/>
    <property type="match status" value="1"/>
</dbReference>
<name>A0A397G7P9_9GLOM</name>
<accession>A0A397G7P9</accession>
<reference evidence="2 3" key="1">
    <citation type="submission" date="2018-08" db="EMBL/GenBank/DDBJ databases">
        <title>Genome and evolution of the arbuscular mycorrhizal fungus Diversispora epigaea (formerly Glomus versiforme) and its bacterial endosymbionts.</title>
        <authorList>
            <person name="Sun X."/>
            <person name="Fei Z."/>
            <person name="Harrison M."/>
        </authorList>
    </citation>
    <scope>NUCLEOTIDE SEQUENCE [LARGE SCALE GENOMIC DNA]</scope>
    <source>
        <strain evidence="2 3">IT104</strain>
    </source>
</reference>
<keyword evidence="3" id="KW-1185">Reference proteome</keyword>
<dbReference type="PROSITE" id="PS50011">
    <property type="entry name" value="PROTEIN_KINASE_DOM"/>
    <property type="match status" value="1"/>
</dbReference>